<dbReference type="SUPFAM" id="SSF56059">
    <property type="entry name" value="Glutathione synthetase ATP-binding domain-like"/>
    <property type="match status" value="1"/>
</dbReference>
<dbReference type="RefSeq" id="WP_138184550.1">
    <property type="nucleotide sequence ID" value="NZ_LS992241.1"/>
</dbReference>
<gene>
    <name evidence="1" type="ORF">PBLR_10493</name>
</gene>
<name>A0A383R5H4_PAEAL</name>
<dbReference type="EMBL" id="LS992241">
    <property type="protein sequence ID" value="SYX82073.1"/>
    <property type="molecule type" value="Genomic_DNA"/>
</dbReference>
<dbReference type="InterPro" id="IPR013815">
    <property type="entry name" value="ATP_grasp_subdomain_1"/>
</dbReference>
<protein>
    <recommendedName>
        <fullName evidence="3">YheC/YheD family protein</fullName>
    </recommendedName>
</protein>
<dbReference type="Proteomes" id="UP000304148">
    <property type="component" value="Chromosome"/>
</dbReference>
<organism evidence="1 2">
    <name type="scientific">Paenibacillus alvei</name>
    <name type="common">Bacillus alvei</name>
    <dbReference type="NCBI Taxonomy" id="44250"/>
    <lineage>
        <taxon>Bacteria</taxon>
        <taxon>Bacillati</taxon>
        <taxon>Bacillota</taxon>
        <taxon>Bacilli</taxon>
        <taxon>Bacillales</taxon>
        <taxon>Paenibacillaceae</taxon>
        <taxon>Paenibacillus</taxon>
    </lineage>
</organism>
<evidence type="ECO:0008006" key="3">
    <source>
        <dbReference type="Google" id="ProtNLM"/>
    </source>
</evidence>
<dbReference type="Gene3D" id="3.30.1490.20">
    <property type="entry name" value="ATP-grasp fold, A domain"/>
    <property type="match status" value="1"/>
</dbReference>
<proteinExistence type="predicted"/>
<evidence type="ECO:0000313" key="1">
    <source>
        <dbReference type="EMBL" id="SYX82073.1"/>
    </source>
</evidence>
<sequence length="220" mass="24368">MEGRQLASKWLKTAALISDSRVASHIPATRIYNTSNLHEMLNIHGYVVIKPVVGSGGAGVIKVTKSGSTYRYTYRANTRSFGDFDAMVRSLSGVKKKRTYLIQRGIHLATINGRPIDYRVKVVKSNGRWGVRSMVGRLARRGLFVTNLCKGGTMLTAAQGIARSLSGQSVGAKKSKMRYLTRICTSLLERKYPGIGQLGFDYGIDRSGHIWIFEVNTRPQ</sequence>
<reference evidence="2" key="1">
    <citation type="submission" date="2018-08" db="EMBL/GenBank/DDBJ databases">
        <authorList>
            <person name="Chevrot R."/>
        </authorList>
    </citation>
    <scope>NUCLEOTIDE SEQUENCE [LARGE SCALE GENOMIC DNA]</scope>
</reference>
<accession>A0A383R5H4</accession>
<dbReference type="Pfam" id="PF14398">
    <property type="entry name" value="ATPgrasp_YheCD"/>
    <property type="match status" value="1"/>
</dbReference>
<dbReference type="GO" id="GO:0005524">
    <property type="term" value="F:ATP binding"/>
    <property type="evidence" value="ECO:0007669"/>
    <property type="project" value="InterPro"/>
</dbReference>
<dbReference type="InterPro" id="IPR026838">
    <property type="entry name" value="YheC/D"/>
</dbReference>
<evidence type="ECO:0000313" key="2">
    <source>
        <dbReference type="Proteomes" id="UP000304148"/>
    </source>
</evidence>
<dbReference type="AlphaFoldDB" id="A0A383R5H4"/>